<protein>
    <submittedName>
        <fullName evidence="2">Uncharacterized protein</fullName>
    </submittedName>
</protein>
<reference evidence="2" key="1">
    <citation type="submission" date="2014-11" db="EMBL/GenBank/DDBJ databases">
        <authorList>
            <person name="Amaro Gonzalez C."/>
        </authorList>
    </citation>
    <scope>NUCLEOTIDE SEQUENCE</scope>
</reference>
<sequence>MNETDGVRFRRLNRPQVITDESPEPQYKGTRYVASASYR</sequence>
<dbReference type="EMBL" id="GBXM01103738">
    <property type="protein sequence ID" value="JAH04839.1"/>
    <property type="molecule type" value="Transcribed_RNA"/>
</dbReference>
<dbReference type="EMBL" id="GBXM01108750">
    <property type="protein sequence ID" value="JAG99826.1"/>
    <property type="molecule type" value="Transcribed_RNA"/>
</dbReference>
<proteinExistence type="predicted"/>
<evidence type="ECO:0000256" key="1">
    <source>
        <dbReference type="SAM" id="MobiDB-lite"/>
    </source>
</evidence>
<feature type="region of interest" description="Disordered" evidence="1">
    <location>
        <begin position="1"/>
        <end position="39"/>
    </location>
</feature>
<name>A0A0E9P6C8_ANGAN</name>
<dbReference type="AlphaFoldDB" id="A0A0E9P6C8"/>
<organism evidence="2">
    <name type="scientific">Anguilla anguilla</name>
    <name type="common">European freshwater eel</name>
    <name type="synonym">Muraena anguilla</name>
    <dbReference type="NCBI Taxonomy" id="7936"/>
    <lineage>
        <taxon>Eukaryota</taxon>
        <taxon>Metazoa</taxon>
        <taxon>Chordata</taxon>
        <taxon>Craniata</taxon>
        <taxon>Vertebrata</taxon>
        <taxon>Euteleostomi</taxon>
        <taxon>Actinopterygii</taxon>
        <taxon>Neopterygii</taxon>
        <taxon>Teleostei</taxon>
        <taxon>Anguilliformes</taxon>
        <taxon>Anguillidae</taxon>
        <taxon>Anguilla</taxon>
    </lineage>
</organism>
<accession>A0A0E9P6C8</accession>
<evidence type="ECO:0000313" key="2">
    <source>
        <dbReference type="EMBL" id="JAG99826.1"/>
    </source>
</evidence>
<reference evidence="2" key="2">
    <citation type="journal article" date="2015" name="Fish Shellfish Immunol.">
        <title>Early steps in the European eel (Anguilla anguilla)-Vibrio vulnificus interaction in the gills: Role of the RtxA13 toxin.</title>
        <authorList>
            <person name="Callol A."/>
            <person name="Pajuelo D."/>
            <person name="Ebbesson L."/>
            <person name="Teles M."/>
            <person name="MacKenzie S."/>
            <person name="Amaro C."/>
        </authorList>
    </citation>
    <scope>NUCLEOTIDE SEQUENCE</scope>
</reference>